<dbReference type="GO" id="GO:0008483">
    <property type="term" value="F:transaminase activity"/>
    <property type="evidence" value="ECO:0007669"/>
    <property type="project" value="UniProtKB-KW"/>
</dbReference>
<keyword evidence="5" id="KW-1185">Reference proteome</keyword>
<reference evidence="4" key="1">
    <citation type="submission" date="2023-11" db="EMBL/GenBank/DDBJ databases">
        <authorList>
            <person name="Alioto T."/>
            <person name="Alioto T."/>
            <person name="Gomez Garrido J."/>
        </authorList>
    </citation>
    <scope>NUCLEOTIDE SEQUENCE</scope>
</reference>
<dbReference type="InterPro" id="IPR015424">
    <property type="entry name" value="PyrdxlP-dep_Trfase"/>
</dbReference>
<dbReference type="InterPro" id="IPR015422">
    <property type="entry name" value="PyrdxlP-dep_Trfase_small"/>
</dbReference>
<dbReference type="PANTHER" id="PTHR43713:SF3">
    <property type="entry name" value="GLUTAMATE-1-SEMIALDEHYDE 2,1-AMINOMUTASE 1, CHLOROPLASTIC-RELATED"/>
    <property type="match status" value="1"/>
</dbReference>
<gene>
    <name evidence="4" type="ORF">LECACI_7A003984</name>
</gene>
<dbReference type="SUPFAM" id="SSF53383">
    <property type="entry name" value="PLP-dependent transferases"/>
    <property type="match status" value="1"/>
</dbReference>
<dbReference type="Pfam" id="PF00202">
    <property type="entry name" value="Aminotran_3"/>
    <property type="match status" value="1"/>
</dbReference>
<evidence type="ECO:0000313" key="4">
    <source>
        <dbReference type="EMBL" id="CAK3992114.1"/>
    </source>
</evidence>
<evidence type="ECO:0000256" key="1">
    <source>
        <dbReference type="ARBA" id="ARBA00001933"/>
    </source>
</evidence>
<evidence type="ECO:0000256" key="2">
    <source>
        <dbReference type="ARBA" id="ARBA00022898"/>
    </source>
</evidence>
<dbReference type="EMBL" id="CAVMBE010000020">
    <property type="protein sequence ID" value="CAK3992114.1"/>
    <property type="molecule type" value="Genomic_DNA"/>
</dbReference>
<protein>
    <submittedName>
        <fullName evidence="4">Aminotransferase class III-fold pyridoxal phosphate-dependent enzyme</fullName>
    </submittedName>
</protein>
<dbReference type="InterPro" id="IPR015421">
    <property type="entry name" value="PyrdxlP-dep_Trfase_major"/>
</dbReference>
<keyword evidence="4" id="KW-0032">Aminotransferase</keyword>
<comment type="similarity">
    <text evidence="3">Belongs to the class-III pyridoxal-phosphate-dependent aminotransferase family.</text>
</comment>
<keyword evidence="4" id="KW-0808">Transferase</keyword>
<dbReference type="PANTHER" id="PTHR43713">
    <property type="entry name" value="GLUTAMATE-1-SEMIALDEHYDE 2,1-AMINOMUTASE"/>
    <property type="match status" value="1"/>
</dbReference>
<accession>A0AAI8YXW3</accession>
<proteinExistence type="inferred from homology"/>
<evidence type="ECO:0000256" key="3">
    <source>
        <dbReference type="RuleBase" id="RU003560"/>
    </source>
</evidence>
<dbReference type="GO" id="GO:0030170">
    <property type="term" value="F:pyridoxal phosphate binding"/>
    <property type="evidence" value="ECO:0007669"/>
    <property type="project" value="InterPro"/>
</dbReference>
<keyword evidence="2 3" id="KW-0663">Pyridoxal phosphate</keyword>
<name>A0AAI8YXW3_9PEZI</name>
<sequence>MPPQTPQEAYETLEATYKTTNPLSHNHHQTALSHLPGGNTRTVLHYPPFPLHILSASASHLTSADGNTYTDFLNEYTAALYGHSHPELLSTITKTALNGLSYGSTHPDEQLLAAQIKLRFPSIDLLRFTNSGTEATLLALAASKISTGGRSKILCFAGAYHGGTFNFKGYESSPLNVPHEWLITTYNDLSSVDAFVRNTAHRDDIAAIIIEPMLGSGGAIPADLEFLKGLRKAANEVGAVLIYDEVMTSRMYSGGGIQSQLPLEMRPDLTLLGKYIGGGMSFGAFGGSEKIMSLFDPRKSNALAHAGTFNNNVLTMAAGRVGLEQIFTPERAQELHDTGEKLRETLSEIGRGTLLKVTGRGSIMCFHFTCAPAEQIKCHKDLLDENSVLGGLLHLFLLERGYYIARRGFVSLSLVLSHGELDGFAKAIEAFVGEYRHLLSQSENMAKL</sequence>
<dbReference type="Gene3D" id="3.40.640.10">
    <property type="entry name" value="Type I PLP-dependent aspartate aminotransferase-like (Major domain)"/>
    <property type="match status" value="1"/>
</dbReference>
<dbReference type="Proteomes" id="UP001296104">
    <property type="component" value="Unassembled WGS sequence"/>
</dbReference>
<comment type="cofactor">
    <cofactor evidence="1">
        <name>pyridoxal 5'-phosphate</name>
        <dbReference type="ChEBI" id="CHEBI:597326"/>
    </cofactor>
</comment>
<evidence type="ECO:0000313" key="5">
    <source>
        <dbReference type="Proteomes" id="UP001296104"/>
    </source>
</evidence>
<dbReference type="Gene3D" id="3.90.1150.10">
    <property type="entry name" value="Aspartate Aminotransferase, domain 1"/>
    <property type="match status" value="1"/>
</dbReference>
<organism evidence="4 5">
    <name type="scientific">Lecanosticta acicola</name>
    <dbReference type="NCBI Taxonomy" id="111012"/>
    <lineage>
        <taxon>Eukaryota</taxon>
        <taxon>Fungi</taxon>
        <taxon>Dikarya</taxon>
        <taxon>Ascomycota</taxon>
        <taxon>Pezizomycotina</taxon>
        <taxon>Dothideomycetes</taxon>
        <taxon>Dothideomycetidae</taxon>
        <taxon>Mycosphaerellales</taxon>
        <taxon>Mycosphaerellaceae</taxon>
        <taxon>Lecanosticta</taxon>
    </lineage>
</organism>
<comment type="caution">
    <text evidence="4">The sequence shown here is derived from an EMBL/GenBank/DDBJ whole genome shotgun (WGS) entry which is preliminary data.</text>
</comment>
<dbReference type="AlphaFoldDB" id="A0AAI8YXW3"/>
<dbReference type="InterPro" id="IPR005814">
    <property type="entry name" value="Aminotrans_3"/>
</dbReference>